<reference evidence="2" key="1">
    <citation type="submission" date="2015-10" db="EMBL/GenBank/DDBJ databases">
        <authorList>
            <person name="Gilbert D.G."/>
        </authorList>
    </citation>
    <scope>NUCLEOTIDE SEQUENCE</scope>
    <source>
        <strain evidence="2">3c6</strain>
    </source>
</reference>
<keyword evidence="1" id="KW-1133">Transmembrane helix</keyword>
<gene>
    <name evidence="2" type="ORF">LRLP16767_LR3C6_00294</name>
</gene>
<feature type="transmembrane region" description="Helical" evidence="1">
    <location>
        <begin position="54"/>
        <end position="78"/>
    </location>
</feature>
<organism evidence="2">
    <name type="scientific">Limosilactobacillus reuteri</name>
    <name type="common">Lactobacillus reuteri</name>
    <dbReference type="NCBI Taxonomy" id="1598"/>
    <lineage>
        <taxon>Bacteria</taxon>
        <taxon>Bacillati</taxon>
        <taxon>Bacillota</taxon>
        <taxon>Bacilli</taxon>
        <taxon>Lactobacillales</taxon>
        <taxon>Lactobacillaceae</taxon>
        <taxon>Limosilactobacillus</taxon>
    </lineage>
</organism>
<dbReference type="AlphaFoldDB" id="A0A0U5JK94"/>
<dbReference type="EMBL" id="LN887336">
    <property type="protein sequence ID" value="CUR38338.1"/>
    <property type="molecule type" value="Genomic_DNA"/>
</dbReference>
<proteinExistence type="predicted"/>
<keyword evidence="1" id="KW-0472">Membrane</keyword>
<name>A0A0U5JK94_LIMRT</name>
<feature type="transmembrane region" description="Helical" evidence="1">
    <location>
        <begin position="28"/>
        <end position="47"/>
    </location>
</feature>
<keyword evidence="1" id="KW-0812">Transmembrane</keyword>
<feature type="transmembrane region" description="Helical" evidence="1">
    <location>
        <begin position="147"/>
        <end position="168"/>
    </location>
</feature>
<evidence type="ECO:0000313" key="2">
    <source>
        <dbReference type="EMBL" id="CUR38338.1"/>
    </source>
</evidence>
<evidence type="ECO:0008006" key="3">
    <source>
        <dbReference type="Google" id="ProtNLM"/>
    </source>
</evidence>
<evidence type="ECO:0000256" key="1">
    <source>
        <dbReference type="SAM" id="Phobius"/>
    </source>
</evidence>
<feature type="transmembrane region" description="Helical" evidence="1">
    <location>
        <begin position="98"/>
        <end position="117"/>
    </location>
</feature>
<accession>A0A0U5JK94</accession>
<protein>
    <recommendedName>
        <fullName evidence="3">Hydrophobic protein</fullName>
    </recommendedName>
</protein>
<sequence>MTLLIIFCLLILYNFIKGTFQLETVTKTSFIIILLYALVMTIISIFTEQQEWHLLVTIVLILIGIMLGWFQTFSVRIVKTAKKDKYGNHIFKYRRGWVYLYGIALVFMVEIATDHLLGLKMTFKGLLFELLDEVLRERFKFLPDNGWVIWLLLTVTTGTYTLILIRHYPCIKEALVCKKYTKKKRSGKN</sequence>